<keyword evidence="4" id="KW-1185">Reference proteome</keyword>
<dbReference type="SUPFAM" id="SSF46565">
    <property type="entry name" value="Chaperone J-domain"/>
    <property type="match status" value="1"/>
</dbReference>
<keyword evidence="1" id="KW-0143">Chaperone</keyword>
<protein>
    <submittedName>
        <fullName evidence="3">Molecular chaperone DnaJ</fullName>
    </submittedName>
</protein>
<dbReference type="Proteomes" id="UP000239866">
    <property type="component" value="Unassembled WGS sequence"/>
</dbReference>
<feature type="domain" description="DnaJ-related protein N-terminal" evidence="2">
    <location>
        <begin position="25"/>
        <end position="148"/>
    </location>
</feature>
<evidence type="ECO:0000313" key="4">
    <source>
        <dbReference type="Proteomes" id="UP000239866"/>
    </source>
</evidence>
<evidence type="ECO:0000259" key="2">
    <source>
        <dbReference type="Pfam" id="PF12339"/>
    </source>
</evidence>
<dbReference type="EMBL" id="PXNP01000109">
    <property type="protein sequence ID" value="PSF04982.1"/>
    <property type="molecule type" value="Genomic_DNA"/>
</dbReference>
<dbReference type="Gene3D" id="1.10.287.110">
    <property type="entry name" value="DnaJ domain"/>
    <property type="match status" value="1"/>
</dbReference>
<evidence type="ECO:0000256" key="1">
    <source>
        <dbReference type="ARBA" id="ARBA00023186"/>
    </source>
</evidence>
<proteinExistence type="predicted"/>
<accession>A0A2T1K639</accession>
<gene>
    <name evidence="3" type="ORF">C7H09_18390</name>
</gene>
<sequence length="216" mass="24798">MITFQKSEADMTPEEHHWLAQHVQHLQVAIEHELRLAGPVGISELELIRVLQGERWQLIGPVDFHQPSRLYPVHFLVFHALYRLQDQMAREGEGLDISPLRLAIRTLRSENEALLPDSADPLKDFYLDLTQYFMANADIEDMLNSFWAGTGARKPAPESVESAARVFGFEALPEQFITVKQRFRRLVMRAHPDRGGCTNDIQQLNLAFSVLKQHYA</sequence>
<dbReference type="Pfam" id="PF12339">
    <property type="entry name" value="DNAJ_related"/>
    <property type="match status" value="1"/>
</dbReference>
<dbReference type="InterPro" id="IPR021059">
    <property type="entry name" value="DnaJ-related_N"/>
</dbReference>
<dbReference type="AlphaFoldDB" id="A0A2T1K639"/>
<dbReference type="InterPro" id="IPR036869">
    <property type="entry name" value="J_dom_sf"/>
</dbReference>
<dbReference type="RefSeq" id="WP_106765491.1">
    <property type="nucleotide sequence ID" value="NZ_PXNP01000109.1"/>
</dbReference>
<evidence type="ECO:0000313" key="3">
    <source>
        <dbReference type="EMBL" id="PSF04982.1"/>
    </source>
</evidence>
<reference evidence="3 4" key="1">
    <citation type="submission" date="2018-03" db="EMBL/GenBank/DDBJ databases">
        <title>Marinobacter brunus sp. nov., a marine bacterium of Gamma-proteobacteria isolated from the surface seawater of the South China Sea.</title>
        <authorList>
            <person name="Cheng H."/>
            <person name="Wu Y.-H."/>
            <person name="Xamxidin M."/>
            <person name="Xu X.-W."/>
        </authorList>
    </citation>
    <scope>NUCLEOTIDE SEQUENCE [LARGE SCALE GENOMIC DNA]</scope>
    <source>
        <strain evidence="3 4">NH169-3</strain>
    </source>
</reference>
<organism evidence="3 4">
    <name type="scientific">Marinobacter fuscus</name>
    <dbReference type="NCBI Taxonomy" id="2109942"/>
    <lineage>
        <taxon>Bacteria</taxon>
        <taxon>Pseudomonadati</taxon>
        <taxon>Pseudomonadota</taxon>
        <taxon>Gammaproteobacteria</taxon>
        <taxon>Pseudomonadales</taxon>
        <taxon>Marinobacteraceae</taxon>
        <taxon>Marinobacter</taxon>
    </lineage>
</organism>
<comment type="caution">
    <text evidence="3">The sequence shown here is derived from an EMBL/GenBank/DDBJ whole genome shotgun (WGS) entry which is preliminary data.</text>
</comment>
<name>A0A2T1K639_9GAMM</name>
<dbReference type="OrthoDB" id="581986at2"/>